<dbReference type="Pfam" id="PF01797">
    <property type="entry name" value="Y1_Tnp"/>
    <property type="match status" value="1"/>
</dbReference>
<evidence type="ECO:0000259" key="1">
    <source>
        <dbReference type="SMART" id="SM01321"/>
    </source>
</evidence>
<dbReference type="InterPro" id="IPR002686">
    <property type="entry name" value="Transposase_17"/>
</dbReference>
<gene>
    <name evidence="2" type="ORF">ACFO3I_17255</name>
</gene>
<dbReference type="InterPro" id="IPR036515">
    <property type="entry name" value="Transposase_17_sf"/>
</dbReference>
<organism evidence="2 3">
    <name type="scientific">Rheinheimera marina</name>
    <dbReference type="NCBI Taxonomy" id="1774958"/>
    <lineage>
        <taxon>Bacteria</taxon>
        <taxon>Pseudomonadati</taxon>
        <taxon>Pseudomonadota</taxon>
        <taxon>Gammaproteobacteria</taxon>
        <taxon>Chromatiales</taxon>
        <taxon>Chromatiaceae</taxon>
        <taxon>Rheinheimera</taxon>
    </lineage>
</organism>
<dbReference type="SMART" id="SM01321">
    <property type="entry name" value="Y1_Tnp"/>
    <property type="match status" value="1"/>
</dbReference>
<dbReference type="RefSeq" id="WP_377336149.1">
    <property type="nucleotide sequence ID" value="NZ_JBHSGB010000017.1"/>
</dbReference>
<dbReference type="SUPFAM" id="SSF143422">
    <property type="entry name" value="Transposase IS200-like"/>
    <property type="match status" value="1"/>
</dbReference>
<sequence>MSRPLRLEYAGALYHVTSRGNEHKAIYLQESDYKKFLKVLEQVCQRYNWLIHAYCLMTNHYHILVETPEANLSIGMRQLNGVYTQAFNRRHQRVGHLLQGRFNAVLVQKDSHLLEVCRYIVLNPVRAAMVAHCQQWRWSSYGVSCAPHLAPEWLAVDAMLRLFSADLITAIWRYQEFVAQGVGVNLWSQLKHQLYLGSDEFVRQMQEQMPDEELLAEVPFAQKSRDVQPLEWYTTQHADCRNAAIRAAYGSGGYTLAELSSHFKLHYATISRIISNK</sequence>
<evidence type="ECO:0000313" key="2">
    <source>
        <dbReference type="EMBL" id="MFC4656771.1"/>
    </source>
</evidence>
<evidence type="ECO:0000313" key="3">
    <source>
        <dbReference type="Proteomes" id="UP001595962"/>
    </source>
</evidence>
<name>A0ABV9JR64_9GAMM</name>
<keyword evidence="3" id="KW-1185">Reference proteome</keyword>
<dbReference type="Proteomes" id="UP001595962">
    <property type="component" value="Unassembled WGS sequence"/>
</dbReference>
<reference evidence="3" key="1">
    <citation type="journal article" date="2019" name="Int. J. Syst. Evol. Microbiol.">
        <title>The Global Catalogue of Microorganisms (GCM) 10K type strain sequencing project: providing services to taxonomists for standard genome sequencing and annotation.</title>
        <authorList>
            <consortium name="The Broad Institute Genomics Platform"/>
            <consortium name="The Broad Institute Genome Sequencing Center for Infectious Disease"/>
            <person name="Wu L."/>
            <person name="Ma J."/>
        </authorList>
    </citation>
    <scope>NUCLEOTIDE SEQUENCE [LARGE SCALE GENOMIC DNA]</scope>
    <source>
        <strain evidence="3">DT28</strain>
    </source>
</reference>
<proteinExistence type="predicted"/>
<protein>
    <submittedName>
        <fullName evidence="2">Transposase</fullName>
    </submittedName>
</protein>
<dbReference type="EMBL" id="JBHSGB010000017">
    <property type="protein sequence ID" value="MFC4656771.1"/>
    <property type="molecule type" value="Genomic_DNA"/>
</dbReference>
<comment type="caution">
    <text evidence="2">The sequence shown here is derived from an EMBL/GenBank/DDBJ whole genome shotgun (WGS) entry which is preliminary data.</text>
</comment>
<dbReference type="PANTHER" id="PTHR34322">
    <property type="entry name" value="TRANSPOSASE, Y1_TNP DOMAIN-CONTAINING"/>
    <property type="match status" value="1"/>
</dbReference>
<accession>A0ABV9JR64</accession>
<dbReference type="Gene3D" id="3.30.70.1290">
    <property type="entry name" value="Transposase IS200-like"/>
    <property type="match status" value="1"/>
</dbReference>
<feature type="domain" description="Transposase IS200-like" evidence="1">
    <location>
        <begin position="9"/>
        <end position="123"/>
    </location>
</feature>
<dbReference type="PANTHER" id="PTHR34322:SF2">
    <property type="entry name" value="TRANSPOSASE IS200-LIKE DOMAIN-CONTAINING PROTEIN"/>
    <property type="match status" value="1"/>
</dbReference>